<feature type="domain" description="GST N-terminal" evidence="1">
    <location>
        <begin position="1"/>
        <end position="80"/>
    </location>
</feature>
<dbReference type="PROSITE" id="PS50404">
    <property type="entry name" value="GST_NTER"/>
    <property type="match status" value="1"/>
</dbReference>
<dbReference type="InterPro" id="IPR036249">
    <property type="entry name" value="Thioredoxin-like_sf"/>
</dbReference>
<dbReference type="RefSeq" id="WP_047760555.1">
    <property type="nucleotide sequence ID" value="NZ_CP091510.1"/>
</dbReference>
<comment type="caution">
    <text evidence="2">The sequence shown here is derived from an EMBL/GenBank/DDBJ whole genome shotgun (WGS) entry which is preliminary data.</text>
</comment>
<sequence length="195" mass="22155">MKDFILYTASPSRGNTVLWMLEECGADYEVVAMSFDDLKSPDYLTINPMGKVPALKHRNQVLTETAAIVTYLAEQFPNKNLIPSAGSEERGQYYRWLLFAIHLEYAGMDKLRGLVNEKHIRSSIGYGDLDTVVNTLRAHLENCEYIVDSHFTALDLYYTNLLDWLINRASALPADAVFIRYIERHKARPAASYAA</sequence>
<dbReference type="PANTHER" id="PTHR44051">
    <property type="entry name" value="GLUTATHIONE S-TRANSFERASE-RELATED"/>
    <property type="match status" value="1"/>
</dbReference>
<dbReference type="SFLD" id="SFLDS00019">
    <property type="entry name" value="Glutathione_Transferase_(cytos"/>
    <property type="match status" value="1"/>
</dbReference>
<name>A0A0J0YT95_9NEIS</name>
<dbReference type="Gene3D" id="3.40.30.10">
    <property type="entry name" value="Glutaredoxin"/>
    <property type="match status" value="1"/>
</dbReference>
<dbReference type="STRING" id="1470200.PL75_03655"/>
<dbReference type="GO" id="GO:0016740">
    <property type="term" value="F:transferase activity"/>
    <property type="evidence" value="ECO:0007669"/>
    <property type="project" value="UniProtKB-KW"/>
</dbReference>
<dbReference type="Pfam" id="PF02798">
    <property type="entry name" value="GST_N"/>
    <property type="match status" value="1"/>
</dbReference>
<dbReference type="InterPro" id="IPR036282">
    <property type="entry name" value="Glutathione-S-Trfase_C_sf"/>
</dbReference>
<accession>A0A0J0YT95</accession>
<evidence type="ECO:0000313" key="3">
    <source>
        <dbReference type="Proteomes" id="UP000036027"/>
    </source>
</evidence>
<dbReference type="SFLD" id="SFLDG01150">
    <property type="entry name" value="Main.1:_Beta-like"/>
    <property type="match status" value="1"/>
</dbReference>
<dbReference type="AlphaFoldDB" id="A0A0J0YT95"/>
<evidence type="ECO:0000259" key="1">
    <source>
        <dbReference type="PROSITE" id="PS50404"/>
    </source>
</evidence>
<keyword evidence="2" id="KW-0808">Transferase</keyword>
<dbReference type="SFLD" id="SFLDG00358">
    <property type="entry name" value="Main_(cytGST)"/>
    <property type="match status" value="1"/>
</dbReference>
<protein>
    <submittedName>
        <fullName evidence="2">Glutathione S-transferase</fullName>
    </submittedName>
</protein>
<proteinExistence type="predicted"/>
<dbReference type="InterPro" id="IPR004045">
    <property type="entry name" value="Glutathione_S-Trfase_N"/>
</dbReference>
<dbReference type="EMBL" id="JTDO01000004">
    <property type="protein sequence ID" value="KLT73322.1"/>
    <property type="molecule type" value="Genomic_DNA"/>
</dbReference>
<dbReference type="InterPro" id="IPR040079">
    <property type="entry name" value="Glutathione_S-Trfase"/>
</dbReference>
<organism evidence="2 3">
    <name type="scientific">Neisseria arctica</name>
    <dbReference type="NCBI Taxonomy" id="1470200"/>
    <lineage>
        <taxon>Bacteria</taxon>
        <taxon>Pseudomonadati</taxon>
        <taxon>Pseudomonadota</taxon>
        <taxon>Betaproteobacteria</taxon>
        <taxon>Neisseriales</taxon>
        <taxon>Neisseriaceae</taxon>
        <taxon>Neisseria</taxon>
    </lineage>
</organism>
<keyword evidence="3" id="KW-1185">Reference proteome</keyword>
<evidence type="ECO:0000313" key="2">
    <source>
        <dbReference type="EMBL" id="KLT73322.1"/>
    </source>
</evidence>
<dbReference type="SUPFAM" id="SSF52833">
    <property type="entry name" value="Thioredoxin-like"/>
    <property type="match status" value="1"/>
</dbReference>
<gene>
    <name evidence="2" type="ORF">PL75_03655</name>
</gene>
<dbReference type="PATRIC" id="fig|1470200.3.peg.1848"/>
<dbReference type="SUPFAM" id="SSF47616">
    <property type="entry name" value="GST C-terminal domain-like"/>
    <property type="match status" value="1"/>
</dbReference>
<reference evidence="2 3" key="1">
    <citation type="submission" date="2014-11" db="EMBL/GenBank/DDBJ databases">
        <title>Genome of a novel goose pathogen.</title>
        <authorList>
            <person name="Hansen C.M."/>
            <person name="Hueffer K."/>
            <person name="Choi S.C."/>
        </authorList>
    </citation>
    <scope>NUCLEOTIDE SEQUENCE [LARGE SCALE GENOMIC DNA]</scope>
    <source>
        <strain evidence="2 3">KH1503</strain>
    </source>
</reference>
<dbReference type="CDD" id="cd03046">
    <property type="entry name" value="GST_N_GTT1_like"/>
    <property type="match status" value="1"/>
</dbReference>
<dbReference type="OrthoDB" id="81087at2"/>
<dbReference type="Gene3D" id="1.20.1050.10">
    <property type="match status" value="1"/>
</dbReference>
<dbReference type="PANTHER" id="PTHR44051:SF21">
    <property type="entry name" value="GLUTATHIONE S-TRANSFERASE FAMILY PROTEIN"/>
    <property type="match status" value="1"/>
</dbReference>
<dbReference type="Proteomes" id="UP000036027">
    <property type="component" value="Unassembled WGS sequence"/>
</dbReference>